<keyword evidence="3" id="KW-1185">Reference proteome</keyword>
<dbReference type="InterPro" id="IPR012597">
    <property type="entry name" value="Pheromone"/>
</dbReference>
<evidence type="ECO:0000256" key="1">
    <source>
        <dbReference type="SAM" id="MobiDB-lite"/>
    </source>
</evidence>
<reference evidence="2 3" key="1">
    <citation type="submission" date="2019-01" db="EMBL/GenBank/DDBJ databases">
        <title>Draft genome sequences of three monokaryotic isolates of the white-rot basidiomycete fungus Dichomitus squalens.</title>
        <authorList>
            <consortium name="DOE Joint Genome Institute"/>
            <person name="Lopez S.C."/>
            <person name="Andreopoulos B."/>
            <person name="Pangilinan J."/>
            <person name="Lipzen A."/>
            <person name="Riley R."/>
            <person name="Ahrendt S."/>
            <person name="Ng V."/>
            <person name="Barry K."/>
            <person name="Daum C."/>
            <person name="Grigoriev I.V."/>
            <person name="Hilden K.S."/>
            <person name="Makela M.R."/>
            <person name="de Vries R.P."/>
        </authorList>
    </citation>
    <scope>NUCLEOTIDE SEQUENCE [LARGE SCALE GENOMIC DNA]</scope>
    <source>
        <strain evidence="2 3">CBS 464.89</strain>
    </source>
</reference>
<protein>
    <recommendedName>
        <fullName evidence="4">Pheromone</fullName>
    </recommendedName>
</protein>
<dbReference type="Proteomes" id="UP000292082">
    <property type="component" value="Unassembled WGS sequence"/>
</dbReference>
<name>A0A4Q9PP80_9APHY</name>
<dbReference type="EMBL" id="ML145156">
    <property type="protein sequence ID" value="TBU56139.1"/>
    <property type="molecule type" value="Genomic_DNA"/>
</dbReference>
<evidence type="ECO:0008006" key="4">
    <source>
        <dbReference type="Google" id="ProtNLM"/>
    </source>
</evidence>
<feature type="compositionally biased region" description="Polar residues" evidence="1">
    <location>
        <begin position="1"/>
        <end position="37"/>
    </location>
</feature>
<dbReference type="GO" id="GO:0000772">
    <property type="term" value="F:mating pheromone activity"/>
    <property type="evidence" value="ECO:0007669"/>
    <property type="project" value="InterPro"/>
</dbReference>
<evidence type="ECO:0000313" key="2">
    <source>
        <dbReference type="EMBL" id="TBU56139.1"/>
    </source>
</evidence>
<sequence>MDDFTTLSPSLTSAEDNQTNTPSLSDEPSTASHSPFFSMSLPPVDQEVIHGNGSYSWCTIA</sequence>
<evidence type="ECO:0000313" key="3">
    <source>
        <dbReference type="Proteomes" id="UP000292082"/>
    </source>
</evidence>
<dbReference type="Pfam" id="PF08015">
    <property type="entry name" value="Pheromone"/>
    <property type="match status" value="1"/>
</dbReference>
<accession>A0A4Q9PP80</accession>
<dbReference type="AlphaFoldDB" id="A0A4Q9PP80"/>
<dbReference type="GO" id="GO:0016020">
    <property type="term" value="C:membrane"/>
    <property type="evidence" value="ECO:0007669"/>
    <property type="project" value="InterPro"/>
</dbReference>
<gene>
    <name evidence="2" type="ORF">BD310DRAFT_931978</name>
</gene>
<organism evidence="2 3">
    <name type="scientific">Dichomitus squalens</name>
    <dbReference type="NCBI Taxonomy" id="114155"/>
    <lineage>
        <taxon>Eukaryota</taxon>
        <taxon>Fungi</taxon>
        <taxon>Dikarya</taxon>
        <taxon>Basidiomycota</taxon>
        <taxon>Agaricomycotina</taxon>
        <taxon>Agaricomycetes</taxon>
        <taxon>Polyporales</taxon>
        <taxon>Polyporaceae</taxon>
        <taxon>Dichomitus</taxon>
    </lineage>
</organism>
<proteinExistence type="predicted"/>
<feature type="region of interest" description="Disordered" evidence="1">
    <location>
        <begin position="1"/>
        <end position="41"/>
    </location>
</feature>